<accession>A0A5C7AJC6</accession>
<dbReference type="GO" id="GO:0004185">
    <property type="term" value="F:serine-type carboxypeptidase activity"/>
    <property type="evidence" value="ECO:0007669"/>
    <property type="project" value="InterPro"/>
</dbReference>
<protein>
    <submittedName>
        <fullName evidence="3">D-alanyl-D-alanine carboxypeptidase</fullName>
    </submittedName>
</protein>
<dbReference type="Gene3D" id="3.40.710.10">
    <property type="entry name" value="DD-peptidase/beta-lactamase superfamily"/>
    <property type="match status" value="2"/>
</dbReference>
<evidence type="ECO:0000313" key="4">
    <source>
        <dbReference type="Proteomes" id="UP000321734"/>
    </source>
</evidence>
<keyword evidence="3" id="KW-0121">Carboxypeptidase</keyword>
<dbReference type="InterPro" id="IPR000667">
    <property type="entry name" value="Peptidase_S13"/>
</dbReference>
<dbReference type="Proteomes" id="UP000321734">
    <property type="component" value="Unassembled WGS sequence"/>
</dbReference>
<organism evidence="3 4">
    <name type="scientific">Gelidibacter salicanalis</name>
    <dbReference type="NCBI Taxonomy" id="291193"/>
    <lineage>
        <taxon>Bacteria</taxon>
        <taxon>Pseudomonadati</taxon>
        <taxon>Bacteroidota</taxon>
        <taxon>Flavobacteriia</taxon>
        <taxon>Flavobacteriales</taxon>
        <taxon>Flavobacteriaceae</taxon>
        <taxon>Gelidibacter</taxon>
    </lineage>
</organism>
<dbReference type="AlphaFoldDB" id="A0A5C7AJC6"/>
<keyword evidence="4" id="KW-1185">Reference proteome</keyword>
<dbReference type="Pfam" id="PF02113">
    <property type="entry name" value="Peptidase_S13"/>
    <property type="match status" value="2"/>
</dbReference>
<comment type="similarity">
    <text evidence="1">Belongs to the peptidase S13 family.</text>
</comment>
<dbReference type="GO" id="GO:0006508">
    <property type="term" value="P:proteolysis"/>
    <property type="evidence" value="ECO:0007669"/>
    <property type="project" value="InterPro"/>
</dbReference>
<evidence type="ECO:0000313" key="3">
    <source>
        <dbReference type="EMBL" id="TXE08698.1"/>
    </source>
</evidence>
<dbReference type="EMBL" id="VORX01000003">
    <property type="protein sequence ID" value="TXE08698.1"/>
    <property type="molecule type" value="Genomic_DNA"/>
</dbReference>
<comment type="caution">
    <text evidence="3">The sequence shown here is derived from an EMBL/GenBank/DDBJ whole genome shotgun (WGS) entry which is preliminary data.</text>
</comment>
<dbReference type="InterPro" id="IPR012338">
    <property type="entry name" value="Beta-lactam/transpept-like"/>
</dbReference>
<dbReference type="PRINTS" id="PR00922">
    <property type="entry name" value="DADACBPTASE3"/>
</dbReference>
<keyword evidence="2" id="KW-0378">Hydrolase</keyword>
<gene>
    <name evidence="3" type="ORF">ES711_08505</name>
</gene>
<keyword evidence="3" id="KW-0645">Protease</keyword>
<proteinExistence type="inferred from homology"/>
<sequence length="424" mass="48612">MGSQSVRYIFVIFLSLLLSNCKSAKVSKQLEKSLTSNFFDHQFTGLLVYNPRTKDTIINHNGERYFTPASNTKIFTLYTGLHYLPEKVPAFKYTVHQDTLIVKGTGDPSFLHPYFKDSSALEFMKNYKAIKLVTDNYNNEKFGPGWAWEDYDRYYSTERSAFPLYGNVVTISNTDDLDTYPKFLKSQTTYTLLDKRRDFNANNFYYKLDGKTSTEVPFVLDTTIVKALWNDLLPNRVEFIPYTTAKTDQVFYSIPTDSLFKRMMHVSDNFLAEQILVMASSTISDTLDADPIRKSILENQLKDLKQKPKWRDGSGLSNYNLFTPLSLVQVLEKLYAEIPRQRLFNFFPAGGVSGTLKNWYSGVDGPYVFAKTGTLSSASTLSGYLLTNSGEVLIFSFMNNNYNTSSNKVKEHMQAVLEYLRDNY</sequence>
<dbReference type="GO" id="GO:0000270">
    <property type="term" value="P:peptidoglycan metabolic process"/>
    <property type="evidence" value="ECO:0007669"/>
    <property type="project" value="TreeGrafter"/>
</dbReference>
<evidence type="ECO:0000256" key="2">
    <source>
        <dbReference type="ARBA" id="ARBA00022801"/>
    </source>
</evidence>
<name>A0A5C7AJC6_9FLAO</name>
<reference evidence="3 4" key="1">
    <citation type="submission" date="2019-08" db="EMBL/GenBank/DDBJ databases">
        <title>Genome sequence of Gelidibacter salicanalis IC162T.</title>
        <authorList>
            <person name="Bowman J.P."/>
        </authorList>
    </citation>
    <scope>NUCLEOTIDE SEQUENCE [LARGE SCALE GENOMIC DNA]</scope>
    <source>
        <strain evidence="3 4">IC162</strain>
    </source>
</reference>
<dbReference type="PANTHER" id="PTHR30023:SF0">
    <property type="entry name" value="PENICILLIN-SENSITIVE CARBOXYPEPTIDASE A"/>
    <property type="match status" value="1"/>
</dbReference>
<dbReference type="SUPFAM" id="SSF56601">
    <property type="entry name" value="beta-lactamase/transpeptidase-like"/>
    <property type="match status" value="1"/>
</dbReference>
<evidence type="ECO:0000256" key="1">
    <source>
        <dbReference type="ARBA" id="ARBA00006096"/>
    </source>
</evidence>
<dbReference type="PANTHER" id="PTHR30023">
    <property type="entry name" value="D-ALANYL-D-ALANINE CARBOXYPEPTIDASE"/>
    <property type="match status" value="1"/>
</dbReference>
<dbReference type="OrthoDB" id="9802627at2"/>